<proteinExistence type="inferred from homology"/>
<dbReference type="Pfam" id="PF13879">
    <property type="entry name" value="Hmw_CFAP97"/>
    <property type="match status" value="1"/>
</dbReference>
<gene>
    <name evidence="3" type="primary">CFAP97D1</name>
</gene>
<accession>A0A9F5IEW8</accession>
<sequence length="161" mass="18923">MSSLEVVTFPVVVADSRQRLISEKKPTRTGEFSFRGKIELARSKIDNISPNTPAHHYFKVSKIQDAQQKIGLLERENKSLASRLANIYRGSGMVDCWNEYQQKSVFRQKQNIELIRITMENQAILKRLKERKATYDMKQCEQSWQNSRKYMKKNTHLLNEE</sequence>
<reference evidence="3" key="1">
    <citation type="submission" date="2025-08" db="UniProtKB">
        <authorList>
            <consortium name="RefSeq"/>
        </authorList>
    </citation>
    <scope>IDENTIFICATION</scope>
    <source>
        <tissue evidence="3">Liver</tissue>
    </source>
</reference>
<dbReference type="Proteomes" id="UP000695026">
    <property type="component" value="Unplaced"/>
</dbReference>
<dbReference type="PANTHER" id="PTHR33768:SF5">
    <property type="entry name" value="SPERM AXONEMAL MAINTENANCE PROTEIN CFAP97D1"/>
    <property type="match status" value="1"/>
</dbReference>
<dbReference type="OrthoDB" id="2163395at2759"/>
<dbReference type="InterPro" id="IPR029488">
    <property type="entry name" value="Hmw/CFAP97"/>
</dbReference>
<dbReference type="PANTHER" id="PTHR33768">
    <property type="entry name" value="MIP11318P"/>
    <property type="match status" value="1"/>
</dbReference>
<dbReference type="OMA" id="DHVQWEE"/>
<keyword evidence="2" id="KW-1185">Reference proteome</keyword>
<dbReference type="GeneID" id="112540676"/>
<comment type="similarity">
    <text evidence="1">Belongs to the CFAP97 family.</text>
</comment>
<dbReference type="RefSeq" id="XP_025022644.1">
    <property type="nucleotide sequence ID" value="XM_025166876.1"/>
</dbReference>
<dbReference type="AlphaFoldDB" id="A0A9F5IEW8"/>
<dbReference type="GO" id="GO:0007288">
    <property type="term" value="P:sperm axoneme assembly"/>
    <property type="evidence" value="ECO:0007669"/>
    <property type="project" value="TreeGrafter"/>
</dbReference>
<evidence type="ECO:0000313" key="2">
    <source>
        <dbReference type="Proteomes" id="UP000695026"/>
    </source>
</evidence>
<evidence type="ECO:0000256" key="1">
    <source>
        <dbReference type="ARBA" id="ARBA00008315"/>
    </source>
</evidence>
<name>A0A9F5IEW8_PYTBI</name>
<dbReference type="CTD" id="284067"/>
<dbReference type="KEGG" id="pbi:112540676"/>
<protein>
    <submittedName>
        <fullName evidence="3">Uncharacterized protein CFAP97D1</fullName>
    </submittedName>
</protein>
<organism evidence="2 3">
    <name type="scientific">Python bivittatus</name>
    <name type="common">Burmese python</name>
    <name type="synonym">Python molurus bivittatus</name>
    <dbReference type="NCBI Taxonomy" id="176946"/>
    <lineage>
        <taxon>Eukaryota</taxon>
        <taxon>Metazoa</taxon>
        <taxon>Chordata</taxon>
        <taxon>Craniata</taxon>
        <taxon>Vertebrata</taxon>
        <taxon>Euteleostomi</taxon>
        <taxon>Lepidosauria</taxon>
        <taxon>Squamata</taxon>
        <taxon>Bifurcata</taxon>
        <taxon>Unidentata</taxon>
        <taxon>Episquamata</taxon>
        <taxon>Toxicofera</taxon>
        <taxon>Serpentes</taxon>
        <taxon>Henophidia</taxon>
        <taxon>Pythonidae</taxon>
        <taxon>Python</taxon>
    </lineage>
</organism>
<dbReference type="InterPro" id="IPR038792">
    <property type="entry name" value="CFAP97D1/2"/>
</dbReference>
<evidence type="ECO:0000313" key="3">
    <source>
        <dbReference type="RefSeq" id="XP_025022644.1"/>
    </source>
</evidence>